<evidence type="ECO:0000313" key="10">
    <source>
        <dbReference type="EMBL" id="QDU59790.1"/>
    </source>
</evidence>
<dbReference type="SUPFAM" id="SSF55811">
    <property type="entry name" value="Nudix"/>
    <property type="match status" value="1"/>
</dbReference>
<evidence type="ECO:0000259" key="9">
    <source>
        <dbReference type="PROSITE" id="PS51462"/>
    </source>
</evidence>
<evidence type="ECO:0000313" key="11">
    <source>
        <dbReference type="Proteomes" id="UP000317093"/>
    </source>
</evidence>
<name>A0A518AYL7_9BACT</name>
<dbReference type="InterPro" id="IPR020476">
    <property type="entry name" value="Nudix_hydrolase"/>
</dbReference>
<keyword evidence="5 8" id="KW-0378">Hydrolase</keyword>
<evidence type="ECO:0000256" key="8">
    <source>
        <dbReference type="RuleBase" id="RU003476"/>
    </source>
</evidence>
<gene>
    <name evidence="10" type="primary">nudF</name>
    <name evidence="10" type="ORF">Pan216_06230</name>
</gene>
<dbReference type="PANTHER" id="PTHR11839">
    <property type="entry name" value="UDP/ADP-SUGAR PYROPHOSPHATASE"/>
    <property type="match status" value="1"/>
</dbReference>
<keyword evidence="11" id="KW-1185">Reference proteome</keyword>
<evidence type="ECO:0000256" key="4">
    <source>
        <dbReference type="ARBA" id="ARBA00016377"/>
    </source>
</evidence>
<dbReference type="PANTHER" id="PTHR11839:SF18">
    <property type="entry name" value="NUDIX HYDROLASE DOMAIN-CONTAINING PROTEIN"/>
    <property type="match status" value="1"/>
</dbReference>
<accession>A0A518AYL7</accession>
<dbReference type="InterPro" id="IPR000086">
    <property type="entry name" value="NUDIX_hydrolase_dom"/>
</dbReference>
<dbReference type="Gene3D" id="3.90.79.10">
    <property type="entry name" value="Nucleoside Triphosphate Pyrophosphohydrolase"/>
    <property type="match status" value="1"/>
</dbReference>
<dbReference type="KEGG" id="knv:Pan216_06230"/>
<dbReference type="Proteomes" id="UP000317093">
    <property type="component" value="Chromosome"/>
</dbReference>
<comment type="catalytic activity">
    <reaction evidence="1">
        <text>GDP-alpha-D-mannose + H2O = alpha-D-mannose 1-phosphate + GMP + 2 H(+)</text>
        <dbReference type="Rhea" id="RHEA:27978"/>
        <dbReference type="ChEBI" id="CHEBI:15377"/>
        <dbReference type="ChEBI" id="CHEBI:15378"/>
        <dbReference type="ChEBI" id="CHEBI:57527"/>
        <dbReference type="ChEBI" id="CHEBI:58115"/>
        <dbReference type="ChEBI" id="CHEBI:58409"/>
    </reaction>
</comment>
<dbReference type="GO" id="GO:0016462">
    <property type="term" value="F:pyrophosphatase activity"/>
    <property type="evidence" value="ECO:0007669"/>
    <property type="project" value="UniProtKB-ARBA"/>
</dbReference>
<dbReference type="EMBL" id="CP036279">
    <property type="protein sequence ID" value="QDU59790.1"/>
    <property type="molecule type" value="Genomic_DNA"/>
</dbReference>
<dbReference type="GO" id="GO:0006753">
    <property type="term" value="P:nucleoside phosphate metabolic process"/>
    <property type="evidence" value="ECO:0007669"/>
    <property type="project" value="TreeGrafter"/>
</dbReference>
<dbReference type="Pfam" id="PF00293">
    <property type="entry name" value="NUDIX"/>
    <property type="match status" value="1"/>
</dbReference>
<dbReference type="InterPro" id="IPR015797">
    <property type="entry name" value="NUDIX_hydrolase-like_dom_sf"/>
</dbReference>
<evidence type="ECO:0000256" key="3">
    <source>
        <dbReference type="ARBA" id="ARBA00007275"/>
    </source>
</evidence>
<dbReference type="PROSITE" id="PS00893">
    <property type="entry name" value="NUDIX_BOX"/>
    <property type="match status" value="1"/>
</dbReference>
<sequence>MFSVMDHAVKIVDARTIHEGKKFDLVRHVMQTSDGKRVERDFCRHQGAVVIIPLLPGDRVVLIRNYRHAPDVVLLELPAGTLDAGENPDDAAVRELAEETGYRAGSIERLTEFYPSPGISNERMYLYVAERMTAGEMALEEDEQIVPEIVPLKEALAMASDGRLRDAKTMVGLWFFAIRRGLLTTVPPKEDGA</sequence>
<dbReference type="PRINTS" id="PR00502">
    <property type="entry name" value="NUDIXFAMILY"/>
</dbReference>
<evidence type="ECO:0000256" key="7">
    <source>
        <dbReference type="ARBA" id="ARBA00032272"/>
    </source>
</evidence>
<evidence type="ECO:0000256" key="2">
    <source>
        <dbReference type="ARBA" id="ARBA00001946"/>
    </source>
</evidence>
<comment type="cofactor">
    <cofactor evidence="2">
        <name>Mg(2+)</name>
        <dbReference type="ChEBI" id="CHEBI:18420"/>
    </cofactor>
</comment>
<evidence type="ECO:0000256" key="1">
    <source>
        <dbReference type="ARBA" id="ARBA00000847"/>
    </source>
</evidence>
<dbReference type="GO" id="GO:0019693">
    <property type="term" value="P:ribose phosphate metabolic process"/>
    <property type="evidence" value="ECO:0007669"/>
    <property type="project" value="TreeGrafter"/>
</dbReference>
<dbReference type="AlphaFoldDB" id="A0A518AYL7"/>
<proteinExistence type="inferred from homology"/>
<organism evidence="10 11">
    <name type="scientific">Kolteria novifilia</name>
    <dbReference type="NCBI Taxonomy" id="2527975"/>
    <lineage>
        <taxon>Bacteria</taxon>
        <taxon>Pseudomonadati</taxon>
        <taxon>Planctomycetota</taxon>
        <taxon>Planctomycetia</taxon>
        <taxon>Kolteriales</taxon>
        <taxon>Kolteriaceae</taxon>
        <taxon>Kolteria</taxon>
    </lineage>
</organism>
<dbReference type="PROSITE" id="PS51462">
    <property type="entry name" value="NUDIX"/>
    <property type="match status" value="1"/>
</dbReference>
<evidence type="ECO:0000256" key="6">
    <source>
        <dbReference type="ARBA" id="ARBA00032162"/>
    </source>
</evidence>
<feature type="domain" description="Nudix hydrolase" evidence="9">
    <location>
        <begin position="44"/>
        <end position="177"/>
    </location>
</feature>
<protein>
    <recommendedName>
        <fullName evidence="4">GDP-mannose pyrophosphatase</fullName>
    </recommendedName>
    <alternativeName>
        <fullName evidence="6">GDP-mannose hydrolase</fullName>
    </alternativeName>
    <alternativeName>
        <fullName evidence="7">GDPMK</fullName>
    </alternativeName>
</protein>
<reference evidence="10 11" key="1">
    <citation type="submission" date="2019-02" db="EMBL/GenBank/DDBJ databases">
        <title>Deep-cultivation of Planctomycetes and their phenomic and genomic characterization uncovers novel biology.</title>
        <authorList>
            <person name="Wiegand S."/>
            <person name="Jogler M."/>
            <person name="Boedeker C."/>
            <person name="Pinto D."/>
            <person name="Vollmers J."/>
            <person name="Rivas-Marin E."/>
            <person name="Kohn T."/>
            <person name="Peeters S.H."/>
            <person name="Heuer A."/>
            <person name="Rast P."/>
            <person name="Oberbeckmann S."/>
            <person name="Bunk B."/>
            <person name="Jeske O."/>
            <person name="Meyerdierks A."/>
            <person name="Storesund J.E."/>
            <person name="Kallscheuer N."/>
            <person name="Luecker S."/>
            <person name="Lage O.M."/>
            <person name="Pohl T."/>
            <person name="Merkel B.J."/>
            <person name="Hornburger P."/>
            <person name="Mueller R.-W."/>
            <person name="Bruemmer F."/>
            <person name="Labrenz M."/>
            <person name="Spormann A.M."/>
            <person name="Op den Camp H."/>
            <person name="Overmann J."/>
            <person name="Amann R."/>
            <person name="Jetten M.S.M."/>
            <person name="Mascher T."/>
            <person name="Medema M.H."/>
            <person name="Devos D.P."/>
            <person name="Kaster A.-K."/>
            <person name="Ovreas L."/>
            <person name="Rohde M."/>
            <person name="Galperin M.Y."/>
            <person name="Jogler C."/>
        </authorList>
    </citation>
    <scope>NUCLEOTIDE SEQUENCE [LARGE SCALE GENOMIC DNA]</scope>
    <source>
        <strain evidence="10 11">Pan216</strain>
    </source>
</reference>
<dbReference type="InterPro" id="IPR020084">
    <property type="entry name" value="NUDIX_hydrolase_CS"/>
</dbReference>
<evidence type="ECO:0000256" key="5">
    <source>
        <dbReference type="ARBA" id="ARBA00022801"/>
    </source>
</evidence>
<dbReference type="CDD" id="cd03424">
    <property type="entry name" value="NUDIX_ADPRase_Nudt5_UGPPase_Nudt14"/>
    <property type="match status" value="1"/>
</dbReference>
<comment type="similarity">
    <text evidence="3">Belongs to the Nudix hydrolase family. NudK subfamily.</text>
</comment>